<sequence>MGSGTLGQPAQPAQPAQPVVYTRQHLEKARTISSAAIVNGEFAKIERMHAEFVRDKVRTTDGIWLAQAVQEGIDGTLYASDTNVEGYLRNWEQAVPDSKLLPVVKAMRWQRAAWRARGGGSSAATPEEAQQLFREGLAKAAKALKDSEVVGKETPLWYWTALIVAGSSGASTESFDALFDEAVTRFPTYHTLYYTRVNYLLPQWGGNFKRVDAFVQQSVQRTSASEGSAFYAWIYIDVLQKINGDYLEVTAATWPKMKQSFEDLVSRYPDPWNRNLYATFACRARDRETTARLLGTLGKDAQLGAWSPGISTEGCTRFAFDKV</sequence>
<evidence type="ECO:0000313" key="2">
    <source>
        <dbReference type="Proteomes" id="UP000501534"/>
    </source>
</evidence>
<reference evidence="1 2" key="1">
    <citation type="submission" date="2020-04" db="EMBL/GenBank/DDBJ databases">
        <title>Usitatibacter rugosus gen. nov., sp. nov. and Usitatibacter palustris sp. nov., novel members of Usitatibacteraceae fam. nov. within the order Nitrosomonadales isolated from soil.</title>
        <authorList>
            <person name="Huber K.J."/>
            <person name="Neumann-Schaal M."/>
            <person name="Geppert A."/>
            <person name="Luckner M."/>
            <person name="Wanner G."/>
            <person name="Overmann J."/>
        </authorList>
    </citation>
    <scope>NUCLEOTIDE SEQUENCE [LARGE SCALE GENOMIC DNA]</scope>
    <source>
        <strain evidence="1 2">0125_3</strain>
    </source>
</reference>
<proteinExistence type="predicted"/>
<evidence type="ECO:0008006" key="3">
    <source>
        <dbReference type="Google" id="ProtNLM"/>
    </source>
</evidence>
<name>A0A6M4GSB2_9PROT</name>
<dbReference type="EMBL" id="CP053069">
    <property type="protein sequence ID" value="QJR09976.1"/>
    <property type="molecule type" value="Genomic_DNA"/>
</dbReference>
<evidence type="ECO:0000313" key="1">
    <source>
        <dbReference type="EMBL" id="QJR09976.1"/>
    </source>
</evidence>
<gene>
    <name evidence="1" type="ORF">DSM104443_01027</name>
</gene>
<protein>
    <recommendedName>
        <fullName evidence="3">DUF4034 domain-containing protein</fullName>
    </recommendedName>
</protein>
<keyword evidence="2" id="KW-1185">Reference proteome</keyword>
<dbReference type="KEGG" id="uru:DSM104443_01027"/>
<dbReference type="AlphaFoldDB" id="A0A6M4GSB2"/>
<dbReference type="Proteomes" id="UP000501534">
    <property type="component" value="Chromosome"/>
</dbReference>
<accession>A0A6M4GSB2</accession>
<organism evidence="1 2">
    <name type="scientific">Usitatibacter rugosus</name>
    <dbReference type="NCBI Taxonomy" id="2732067"/>
    <lineage>
        <taxon>Bacteria</taxon>
        <taxon>Pseudomonadati</taxon>
        <taxon>Pseudomonadota</taxon>
        <taxon>Betaproteobacteria</taxon>
        <taxon>Nitrosomonadales</taxon>
        <taxon>Usitatibacteraceae</taxon>
        <taxon>Usitatibacter</taxon>
    </lineage>
</organism>